<protein>
    <submittedName>
        <fullName evidence="1">Uncharacterized protein</fullName>
    </submittedName>
</protein>
<proteinExistence type="predicted"/>
<name>A0A7C4JL15_STAMA</name>
<organism evidence="1">
    <name type="scientific">Staphylothermus marinus</name>
    <dbReference type="NCBI Taxonomy" id="2280"/>
    <lineage>
        <taxon>Archaea</taxon>
        <taxon>Thermoproteota</taxon>
        <taxon>Thermoprotei</taxon>
        <taxon>Desulfurococcales</taxon>
        <taxon>Desulfurococcaceae</taxon>
        <taxon>Staphylothermus</taxon>
    </lineage>
</organism>
<reference evidence="1" key="1">
    <citation type="journal article" date="2020" name="mSystems">
        <title>Genome- and Community-Level Interaction Insights into Carbon Utilization and Element Cycling Functions of Hydrothermarchaeota in Hydrothermal Sediment.</title>
        <authorList>
            <person name="Zhou Z."/>
            <person name="Liu Y."/>
            <person name="Xu W."/>
            <person name="Pan J."/>
            <person name="Luo Z.H."/>
            <person name="Li M."/>
        </authorList>
    </citation>
    <scope>NUCLEOTIDE SEQUENCE [LARGE SCALE GENOMIC DNA]</scope>
    <source>
        <strain evidence="1">SpSt-648</strain>
    </source>
</reference>
<sequence>MNSLNWIPHKCIETPLSCKINCFDRGVEIFINNNYLILDKETILDFIEEDTCLTTRLINLFKPLAKNEIRFLAFLSRVISCFLKVKTYVLIDDSTNDTLELASLIDCLFRKYGVKIEELVDIDIESIYINIKELVKKVERYRDGIKYPFSNESITADLQEIDSLIINTIKVARNRVHIVEALLELMRTKDYGAGSELFSNVIELFYNARIKEFKEIFEAWGVEPIPIFVNLSFLSSTNPVSFRDVFNLFDSYMRREGCKRIVVVDGDEYEAIAKLLKLNWKILVSPS</sequence>
<gene>
    <name evidence="1" type="ORF">ENU20_01500</name>
</gene>
<comment type="caution">
    <text evidence="1">The sequence shown here is derived from an EMBL/GenBank/DDBJ whole genome shotgun (WGS) entry which is preliminary data.</text>
</comment>
<dbReference type="AlphaFoldDB" id="A0A7C4JL15"/>
<dbReference type="EMBL" id="DTBP01000013">
    <property type="protein sequence ID" value="HGQ73739.1"/>
    <property type="molecule type" value="Genomic_DNA"/>
</dbReference>
<evidence type="ECO:0000313" key="1">
    <source>
        <dbReference type="EMBL" id="HGQ73739.1"/>
    </source>
</evidence>
<accession>A0A7C4JL15</accession>